<dbReference type="PANTHER" id="PTHR20889">
    <property type="entry name" value="PHOSPHATASE, ORPHAN 1, 2"/>
    <property type="match status" value="1"/>
</dbReference>
<feature type="domain" description="RING-type" evidence="6">
    <location>
        <begin position="171"/>
        <end position="251"/>
    </location>
</feature>
<dbReference type="InterPro" id="IPR004331">
    <property type="entry name" value="SPX_dom"/>
</dbReference>
<dbReference type="InterPro" id="IPR001841">
    <property type="entry name" value="Znf_RING"/>
</dbReference>
<accession>A0ABR2YI55</accession>
<dbReference type="SMART" id="SM00184">
    <property type="entry name" value="RING"/>
    <property type="match status" value="1"/>
</dbReference>
<evidence type="ECO:0000256" key="4">
    <source>
        <dbReference type="PROSITE-ProRule" id="PRU00175"/>
    </source>
</evidence>
<gene>
    <name evidence="9" type="ORF">WJX75_007551</name>
</gene>
<keyword evidence="3" id="KW-0862">Zinc</keyword>
<comment type="caution">
    <text evidence="9">The sequence shown here is derived from an EMBL/GenBank/DDBJ whole genome shotgun (WGS) entry which is preliminary data.</text>
</comment>
<reference evidence="9 10" key="1">
    <citation type="journal article" date="2024" name="Nat. Commun.">
        <title>Phylogenomics reveals the evolutionary origins of lichenization in chlorophyte algae.</title>
        <authorList>
            <person name="Puginier C."/>
            <person name="Libourel C."/>
            <person name="Otte J."/>
            <person name="Skaloud P."/>
            <person name="Haon M."/>
            <person name="Grisel S."/>
            <person name="Petersen M."/>
            <person name="Berrin J.G."/>
            <person name="Delaux P.M."/>
            <person name="Dal Grande F."/>
            <person name="Keller J."/>
        </authorList>
    </citation>
    <scope>NUCLEOTIDE SEQUENCE [LARGE SCALE GENOMIC DNA]</scope>
    <source>
        <strain evidence="9 10">SAG 216-7</strain>
    </source>
</reference>
<dbReference type="InterPro" id="IPR023214">
    <property type="entry name" value="HAD_sf"/>
</dbReference>
<evidence type="ECO:0000313" key="9">
    <source>
        <dbReference type="EMBL" id="KAK9905849.1"/>
    </source>
</evidence>
<evidence type="ECO:0000256" key="2">
    <source>
        <dbReference type="ARBA" id="ARBA00022771"/>
    </source>
</evidence>
<dbReference type="CDD" id="cd14447">
    <property type="entry name" value="SPX"/>
    <property type="match status" value="1"/>
</dbReference>
<dbReference type="Gene3D" id="3.30.40.10">
    <property type="entry name" value="Zinc/RING finger domain, C3HC4 (zinc finger)"/>
    <property type="match status" value="1"/>
</dbReference>
<dbReference type="Pfam" id="PF03031">
    <property type="entry name" value="NIF"/>
    <property type="match status" value="1"/>
</dbReference>
<dbReference type="SUPFAM" id="SSF57850">
    <property type="entry name" value="RING/U-box"/>
    <property type="match status" value="1"/>
</dbReference>
<protein>
    <recommendedName>
        <fullName evidence="11">RING-type domain-containing protein</fullName>
    </recommendedName>
</protein>
<evidence type="ECO:0000259" key="7">
    <source>
        <dbReference type="PROSITE" id="PS50969"/>
    </source>
</evidence>
<evidence type="ECO:0000256" key="5">
    <source>
        <dbReference type="SAM" id="MobiDB-lite"/>
    </source>
</evidence>
<dbReference type="PROSITE" id="PS50969">
    <property type="entry name" value="FCP1"/>
    <property type="match status" value="1"/>
</dbReference>
<evidence type="ECO:0000259" key="8">
    <source>
        <dbReference type="PROSITE" id="PS51382"/>
    </source>
</evidence>
<dbReference type="PROSITE" id="PS51382">
    <property type="entry name" value="SPX"/>
    <property type="match status" value="1"/>
</dbReference>
<dbReference type="PANTHER" id="PTHR20889:SF12">
    <property type="entry name" value="LP01149P"/>
    <property type="match status" value="1"/>
</dbReference>
<dbReference type="Pfam" id="PF13445">
    <property type="entry name" value="zf-RING_UBOX"/>
    <property type="match status" value="1"/>
</dbReference>
<feature type="region of interest" description="Disordered" evidence="5">
    <location>
        <begin position="382"/>
        <end position="418"/>
    </location>
</feature>
<feature type="region of interest" description="Disordered" evidence="5">
    <location>
        <begin position="796"/>
        <end position="824"/>
    </location>
</feature>
<evidence type="ECO:0000256" key="1">
    <source>
        <dbReference type="ARBA" id="ARBA00022723"/>
    </source>
</evidence>
<sequence>MKFGKRLAAEAARRWRPHYLDYKSCKRAIQQDVLANDRSGSHFEKVLRQELQKISSFYVEKENELEVMMAAVQHSPHSGALHALRSELTDVRKFAVLNYIAVIKAVKKRNRHLGARLGASSLKPLRALDLLNAQHFYTSPKLAALSTQAEILLQGMEPRPPVNELQAEYDCPICLSLLHNPVVLTCAHRFCWGCLLSHCATTLSSRAGSNSSTGGNTGEVGGGNCKAAVAAGAFEDSAASTVATYNCPVCRKAHVLDLDRLQIDPHLDRFTADLQLRMAPSQTSTEQPSVSLIAAASRAADELITPGALLDHDTPPPGSADKINAAVAAGNAAIAREEMQQRSSVTVCSVAISCPDTRQDMIIEPSKPSDLAGGLLASVVEEEERRKREQELSESVTSVAAHDKNDGEPPLLPPQKPEHAGRLTVVLDLDGTLLSSFTPRRAPVLPAGSTSYIVGRGGRLNPNGVFVVERPGLTAFFDQLCQFAEVVLFTAGLEDYAKPILDELDRRYNGVFEYRLYRPATVACSAYPCLKDLSRLGRDLRRTVLVDDTPLAFLRQPDNGIPIFNFRGDVDDRVLMEAILPLLQALSTTVDVRPVLHRRFDMPRWFLSQGVSALAPAAVSAKAAAAAKQRRLSLAARPPTSPSSSDLLALRHRASSSTLLLMDFDKTLTDYDAGERLVEELAPELVPMLTSLEMPANFVPMTNAVLAEMARRGIARDRILATLRRMGGEMPLGSLRLLQWAARAGIDIRILSDCNSLFIGHMLIGAKVNTLVKEVITNTTSFERIASDSAMDLSEPNEALGGSKAAAFPQQRPATPRPASHRLTVHPRFPYDAGESHGCKLCPANLCKGQELESLRRQHPYQRIVYCGDGANDLCPALSLTPSDAVLARRGHALERLIREREAANDEDGRVVAHVVVWDDHSHLCSLVQSVME</sequence>
<dbReference type="PROSITE" id="PS00518">
    <property type="entry name" value="ZF_RING_1"/>
    <property type="match status" value="1"/>
</dbReference>
<keyword evidence="2 4" id="KW-0863">Zinc-finger</keyword>
<dbReference type="Gene3D" id="3.40.50.1000">
    <property type="entry name" value="HAD superfamily/HAD-like"/>
    <property type="match status" value="2"/>
</dbReference>
<dbReference type="InterPro" id="IPR036412">
    <property type="entry name" value="HAD-like_sf"/>
</dbReference>
<dbReference type="Proteomes" id="UP001491310">
    <property type="component" value="Unassembled WGS sequence"/>
</dbReference>
<dbReference type="InterPro" id="IPR013083">
    <property type="entry name" value="Znf_RING/FYVE/PHD"/>
</dbReference>
<dbReference type="InterPro" id="IPR027370">
    <property type="entry name" value="Znf-RING_euk"/>
</dbReference>
<organism evidence="9 10">
    <name type="scientific">Coccomyxa subellipsoidea</name>
    <dbReference type="NCBI Taxonomy" id="248742"/>
    <lineage>
        <taxon>Eukaryota</taxon>
        <taxon>Viridiplantae</taxon>
        <taxon>Chlorophyta</taxon>
        <taxon>core chlorophytes</taxon>
        <taxon>Trebouxiophyceae</taxon>
        <taxon>Trebouxiophyceae incertae sedis</taxon>
        <taxon>Coccomyxaceae</taxon>
        <taxon>Coccomyxa</taxon>
    </lineage>
</organism>
<evidence type="ECO:0000313" key="10">
    <source>
        <dbReference type="Proteomes" id="UP001491310"/>
    </source>
</evidence>
<dbReference type="PROSITE" id="PS50089">
    <property type="entry name" value="ZF_RING_2"/>
    <property type="match status" value="1"/>
</dbReference>
<dbReference type="Pfam" id="PF06888">
    <property type="entry name" value="Put_Phosphatase"/>
    <property type="match status" value="2"/>
</dbReference>
<dbReference type="EMBL" id="JALJOT010000011">
    <property type="protein sequence ID" value="KAK9905849.1"/>
    <property type="molecule type" value="Genomic_DNA"/>
</dbReference>
<feature type="domain" description="FCP1 homology" evidence="7">
    <location>
        <begin position="418"/>
        <end position="586"/>
    </location>
</feature>
<dbReference type="SMART" id="SM00577">
    <property type="entry name" value="CPDc"/>
    <property type="match status" value="1"/>
</dbReference>
<dbReference type="InterPro" id="IPR017907">
    <property type="entry name" value="Znf_RING_CS"/>
</dbReference>
<proteinExistence type="predicted"/>
<dbReference type="SUPFAM" id="SSF56784">
    <property type="entry name" value="HAD-like"/>
    <property type="match status" value="2"/>
</dbReference>
<evidence type="ECO:0000259" key="6">
    <source>
        <dbReference type="PROSITE" id="PS50089"/>
    </source>
</evidence>
<dbReference type="InterPro" id="IPR016965">
    <property type="entry name" value="Pase_PHOSPHO-typ"/>
</dbReference>
<dbReference type="CDD" id="cd07521">
    <property type="entry name" value="HAD_FCP1-like"/>
    <property type="match status" value="1"/>
</dbReference>
<evidence type="ECO:0008006" key="11">
    <source>
        <dbReference type="Google" id="ProtNLM"/>
    </source>
</evidence>
<keyword evidence="1" id="KW-0479">Metal-binding</keyword>
<evidence type="ECO:0000256" key="3">
    <source>
        <dbReference type="ARBA" id="ARBA00022833"/>
    </source>
</evidence>
<feature type="domain" description="SPX" evidence="8">
    <location>
        <begin position="1"/>
        <end position="123"/>
    </location>
</feature>
<name>A0ABR2YI55_9CHLO</name>
<keyword evidence="10" id="KW-1185">Reference proteome</keyword>
<dbReference type="InterPro" id="IPR004274">
    <property type="entry name" value="FCP1_dom"/>
</dbReference>